<accession>A0A1B2DVR2</accession>
<gene>
    <name evidence="2" type="ORF">BBD41_03960</name>
</gene>
<dbReference type="KEGG" id="pib:BBD41_03960"/>
<evidence type="ECO:0000313" key="2">
    <source>
        <dbReference type="EMBL" id="ANY71804.1"/>
    </source>
</evidence>
<protein>
    <submittedName>
        <fullName evidence="2">Sporulation protein</fullName>
    </submittedName>
</protein>
<dbReference type="AlphaFoldDB" id="A0A1B2DVR2"/>
<keyword evidence="1" id="KW-1133">Transmembrane helix</keyword>
<dbReference type="Pfam" id="PF09577">
    <property type="entry name" value="Spore_YpjB"/>
    <property type="match status" value="1"/>
</dbReference>
<evidence type="ECO:0000256" key="1">
    <source>
        <dbReference type="SAM" id="Phobius"/>
    </source>
</evidence>
<organism evidence="2">
    <name type="scientific">Paenibacillus ihbetae</name>
    <dbReference type="NCBI Taxonomy" id="1870820"/>
    <lineage>
        <taxon>Bacteria</taxon>
        <taxon>Bacillati</taxon>
        <taxon>Bacillota</taxon>
        <taxon>Bacilli</taxon>
        <taxon>Bacillales</taxon>
        <taxon>Paenibacillaceae</taxon>
        <taxon>Paenibacillus</taxon>
    </lineage>
</organism>
<proteinExistence type="predicted"/>
<reference evidence="2" key="1">
    <citation type="submission" date="2016-08" db="EMBL/GenBank/DDBJ databases">
        <title>Complete Genome Seqeunce of Paenibacillus sp. nov. IHBB 9852 from high altitute lake of Indian trans-Himalayas.</title>
        <authorList>
            <person name="Kiran S."/>
            <person name="Swarnkar M.K."/>
            <person name="Rana A."/>
            <person name="Tewari R."/>
            <person name="Gulati A."/>
        </authorList>
    </citation>
    <scope>NUCLEOTIDE SEQUENCE [LARGE SCALE GENOMIC DNA]</scope>
    <source>
        <strain evidence="2">IHBB 9852</strain>
    </source>
</reference>
<sequence>MLRNMPKLSRYVPAVLILLVFAIGTGNPIGAGSAAAYDADESSPAAPIQAKAFNKEVELLYRQVEEGNIQAVLEQVRRVSGIFEASSFQGLTGVEGIHVLAESIIEMKEATAHASQDPEHWMLTAGKLRLAADSLTHTKDALWLQYFKVVREDLDRMKEFAGKQDKQGMSGAFESLQGHYELIRPSVIIQRKPDEVNMVESWLSYAGGLVSSGDTEGVQRIVPQGEELVNALFGKKRDEPALAPLGEVKEPWTWQVVIGAIILAALTFAGYRKYRGQLNSSKPLFPPKA</sequence>
<keyword evidence="1" id="KW-0812">Transmembrane</keyword>
<keyword evidence="1" id="KW-0472">Membrane</keyword>
<dbReference type="EMBL" id="CP016809">
    <property type="protein sequence ID" value="ANY71804.1"/>
    <property type="molecule type" value="Genomic_DNA"/>
</dbReference>
<dbReference type="RefSeq" id="WP_099476795.1">
    <property type="nucleotide sequence ID" value="NZ_CP016809.1"/>
</dbReference>
<name>A0A1B2DVR2_9BACL</name>
<feature type="transmembrane region" description="Helical" evidence="1">
    <location>
        <begin position="252"/>
        <end position="271"/>
    </location>
</feature>
<dbReference type="InterPro" id="IPR014231">
    <property type="entry name" value="Spore_YpjB"/>
</dbReference>